<evidence type="ECO:0000256" key="1">
    <source>
        <dbReference type="ARBA" id="ARBA00003863"/>
    </source>
</evidence>
<name>A0A401LA54_9FIRM</name>
<reference evidence="3 4" key="1">
    <citation type="submission" date="2018-10" db="EMBL/GenBank/DDBJ databases">
        <title>Draft Genome Sequence of Anaerotignum sp. KCTC 15736.</title>
        <authorList>
            <person name="Choi S.H."/>
            <person name="Kim J.S."/>
            <person name="Kang S.W."/>
            <person name="Lee J.S."/>
            <person name="Park S.H."/>
        </authorList>
    </citation>
    <scope>NUCLEOTIDE SEQUENCE [LARGE SCALE GENOMIC DNA]</scope>
    <source>
        <strain evidence="3 4">KCTC 15736</strain>
    </source>
</reference>
<dbReference type="Pfam" id="PF00269">
    <property type="entry name" value="SASP"/>
    <property type="match status" value="1"/>
</dbReference>
<organism evidence="3 4">
    <name type="scientific">Anaerotignum faecicola</name>
    <dbReference type="NCBI Taxonomy" id="2358141"/>
    <lineage>
        <taxon>Bacteria</taxon>
        <taxon>Bacillati</taxon>
        <taxon>Bacillota</taxon>
        <taxon>Clostridia</taxon>
        <taxon>Lachnospirales</taxon>
        <taxon>Anaerotignaceae</taxon>
        <taxon>Anaerotignum</taxon>
    </lineage>
</organism>
<dbReference type="OrthoDB" id="1708261at2"/>
<feature type="compositionally biased region" description="Basic and acidic residues" evidence="2">
    <location>
        <begin position="55"/>
        <end position="72"/>
    </location>
</feature>
<dbReference type="Gene3D" id="6.10.10.80">
    <property type="entry name" value="Small, acid-soluble spore protein, alpha/beta type-like"/>
    <property type="match status" value="1"/>
</dbReference>
<comment type="function">
    <text evidence="1">SASP are bound to spore DNA. They are double-stranded DNA-binding proteins that cause DNA to change to an a-like conformation. They protect the DNA backbone from chemical and enzymatic cleavage and are thus involved in dormant spore's high resistance to UV light.</text>
</comment>
<protein>
    <recommendedName>
        <fullName evidence="5">Small acid-soluble spore protein</fullName>
    </recommendedName>
</protein>
<comment type="caution">
    <text evidence="3">The sequence shown here is derived from an EMBL/GenBank/DDBJ whole genome shotgun (WGS) entry which is preliminary data.</text>
</comment>
<dbReference type="InterPro" id="IPR038300">
    <property type="entry name" value="SASP_sf_alpha/beta"/>
</dbReference>
<dbReference type="Proteomes" id="UP000287361">
    <property type="component" value="Unassembled WGS sequence"/>
</dbReference>
<evidence type="ECO:0000256" key="2">
    <source>
        <dbReference type="SAM" id="MobiDB-lite"/>
    </source>
</evidence>
<proteinExistence type="predicted"/>
<evidence type="ECO:0000313" key="3">
    <source>
        <dbReference type="EMBL" id="GCB28433.1"/>
    </source>
</evidence>
<feature type="region of interest" description="Disordered" evidence="2">
    <location>
        <begin position="42"/>
        <end position="72"/>
    </location>
</feature>
<dbReference type="InterPro" id="IPR001448">
    <property type="entry name" value="SASP_alpha/beta-type"/>
</dbReference>
<dbReference type="GO" id="GO:0003690">
    <property type="term" value="F:double-stranded DNA binding"/>
    <property type="evidence" value="ECO:0007669"/>
    <property type="project" value="InterPro"/>
</dbReference>
<evidence type="ECO:0000313" key="4">
    <source>
        <dbReference type="Proteomes" id="UP000287361"/>
    </source>
</evidence>
<dbReference type="AlphaFoldDB" id="A0A401LA54"/>
<keyword evidence="4" id="KW-1185">Reference proteome</keyword>
<evidence type="ECO:0008006" key="5">
    <source>
        <dbReference type="Google" id="ProtNLM"/>
    </source>
</evidence>
<dbReference type="EMBL" id="BHVZ01000001">
    <property type="protein sequence ID" value="GCB28433.1"/>
    <property type="molecule type" value="Genomic_DNA"/>
</dbReference>
<sequence length="72" mass="8358">MRKKKELTEAEKRDLAMKYEVAEELGLLEKVERYGWRGLTSRESGRIGGIMGTRKTAERKRTEADKVDRVDT</sequence>
<dbReference type="GO" id="GO:0006265">
    <property type="term" value="P:DNA topological change"/>
    <property type="evidence" value="ECO:0007669"/>
    <property type="project" value="InterPro"/>
</dbReference>
<accession>A0A401LA54</accession>
<gene>
    <name evidence="3" type="ORF">KGMB03357_00940</name>
</gene>